<dbReference type="EMBL" id="AP019301">
    <property type="protein sequence ID" value="BBH02703.1"/>
    <property type="molecule type" value="Genomic_DNA"/>
</dbReference>
<proteinExistence type="predicted"/>
<accession>A0A4Y1RF60</accession>
<reference evidence="1" key="1">
    <citation type="journal article" date="2019" name="Science">
        <title>Mutation of a bHLH transcription factor allowed almond domestication.</title>
        <authorList>
            <person name="Sanchez-Perez R."/>
            <person name="Pavan S."/>
            <person name="Mazzeo R."/>
            <person name="Moldovan C."/>
            <person name="Aiese Cigliano R."/>
            <person name="Del Cueto J."/>
            <person name="Ricciardi F."/>
            <person name="Lotti C."/>
            <person name="Ricciardi L."/>
            <person name="Dicenta F."/>
            <person name="Lopez-Marques R.L."/>
            <person name="Lindberg Moller B."/>
        </authorList>
    </citation>
    <scope>NUCLEOTIDE SEQUENCE</scope>
</reference>
<organism evidence="1">
    <name type="scientific">Prunus dulcis</name>
    <name type="common">Almond</name>
    <name type="synonym">Amygdalus dulcis</name>
    <dbReference type="NCBI Taxonomy" id="3755"/>
    <lineage>
        <taxon>Eukaryota</taxon>
        <taxon>Viridiplantae</taxon>
        <taxon>Streptophyta</taxon>
        <taxon>Embryophyta</taxon>
        <taxon>Tracheophyta</taxon>
        <taxon>Spermatophyta</taxon>
        <taxon>Magnoliopsida</taxon>
        <taxon>eudicotyledons</taxon>
        <taxon>Gunneridae</taxon>
        <taxon>Pentapetalae</taxon>
        <taxon>rosids</taxon>
        <taxon>fabids</taxon>
        <taxon>Rosales</taxon>
        <taxon>Rosaceae</taxon>
        <taxon>Amygdaloideae</taxon>
        <taxon>Amygdaleae</taxon>
        <taxon>Prunus</taxon>
    </lineage>
</organism>
<dbReference type="AlphaFoldDB" id="A0A4Y1RF60"/>
<protein>
    <submittedName>
        <fullName evidence="1">Cyclic nucleotide gated channel 1</fullName>
    </submittedName>
</protein>
<evidence type="ECO:0000313" key="1">
    <source>
        <dbReference type="EMBL" id="BBH02703.1"/>
    </source>
</evidence>
<gene>
    <name evidence="1" type="ORF">Prudu_013358</name>
</gene>
<name>A0A4Y1RF60_PRUDU</name>
<sequence>MTQPSPEIGRRSSRRKMAIFARMSPELRLLRSPSSGRHFWRSRLKFWKMSNL</sequence>